<evidence type="ECO:0000256" key="2">
    <source>
        <dbReference type="ARBA" id="ARBA00004696"/>
    </source>
</evidence>
<dbReference type="GO" id="GO:0004425">
    <property type="term" value="F:indole-3-glycerol-phosphate synthase activity"/>
    <property type="evidence" value="ECO:0007669"/>
    <property type="project" value="UniProtKB-EC"/>
</dbReference>
<reference evidence="11 12" key="1">
    <citation type="submission" date="2012-12" db="EMBL/GenBank/DDBJ databases">
        <title>Novel taxa of Listeriaceae from agricultural environments in the United States.</title>
        <authorList>
            <person name="den Bakker H.C."/>
            <person name="Allred A."/>
            <person name="Warchocki S."/>
            <person name="Wright E.M."/>
            <person name="Burrell A."/>
            <person name="Nightingale K.K."/>
            <person name="Kephart D."/>
            <person name="Wiedmann M."/>
        </authorList>
    </citation>
    <scope>NUCLEOTIDE SEQUENCE [LARGE SCALE GENOMIC DNA]</scope>
    <source>
        <strain evidence="11 12">FSL F6-1037</strain>
    </source>
</reference>
<dbReference type="NCBIfam" id="NF001377">
    <property type="entry name" value="PRK00278.2-4"/>
    <property type="match status" value="1"/>
</dbReference>
<comment type="catalytic activity">
    <reaction evidence="1">
        <text>1-(2-carboxyphenylamino)-1-deoxy-D-ribulose 5-phosphate + H(+) = (1S,2R)-1-C-(indol-3-yl)glycerol 3-phosphate + CO2 + H2O</text>
        <dbReference type="Rhea" id="RHEA:23476"/>
        <dbReference type="ChEBI" id="CHEBI:15377"/>
        <dbReference type="ChEBI" id="CHEBI:15378"/>
        <dbReference type="ChEBI" id="CHEBI:16526"/>
        <dbReference type="ChEBI" id="CHEBI:58613"/>
        <dbReference type="ChEBI" id="CHEBI:58866"/>
        <dbReference type="EC" id="4.1.1.48"/>
    </reaction>
</comment>
<accession>W7CQ27</accession>
<protein>
    <recommendedName>
        <fullName evidence="4">indole-3-glycerol-phosphate synthase</fullName>
        <ecNumber evidence="4">4.1.1.48</ecNumber>
    </recommendedName>
</protein>
<evidence type="ECO:0000256" key="6">
    <source>
        <dbReference type="ARBA" id="ARBA00022793"/>
    </source>
</evidence>
<dbReference type="PATRIC" id="fig|1265861.3.peg.1543"/>
<keyword evidence="6" id="KW-0210">Decarboxylase</keyword>
<dbReference type="Gene3D" id="3.20.20.70">
    <property type="entry name" value="Aldolase class I"/>
    <property type="match status" value="1"/>
</dbReference>
<evidence type="ECO:0000256" key="8">
    <source>
        <dbReference type="ARBA" id="ARBA00023141"/>
    </source>
</evidence>
<evidence type="ECO:0000313" key="12">
    <source>
        <dbReference type="Proteomes" id="UP000019243"/>
    </source>
</evidence>
<evidence type="ECO:0000313" key="11">
    <source>
        <dbReference type="EMBL" id="EUJ39182.1"/>
    </source>
</evidence>
<comment type="similarity">
    <text evidence="3">Belongs to the TrpC family.</text>
</comment>
<evidence type="ECO:0000256" key="9">
    <source>
        <dbReference type="ARBA" id="ARBA00023239"/>
    </source>
</evidence>
<evidence type="ECO:0000256" key="1">
    <source>
        <dbReference type="ARBA" id="ARBA00001633"/>
    </source>
</evidence>
<keyword evidence="9" id="KW-0456">Lyase</keyword>
<gene>
    <name evidence="11" type="ORF">BCAMP_07865</name>
</gene>
<keyword evidence="8" id="KW-0057">Aromatic amino acid biosynthesis</keyword>
<evidence type="ECO:0000256" key="5">
    <source>
        <dbReference type="ARBA" id="ARBA00022605"/>
    </source>
</evidence>
<dbReference type="PANTHER" id="PTHR22854">
    <property type="entry name" value="TRYPTOPHAN BIOSYNTHESIS PROTEIN"/>
    <property type="match status" value="1"/>
</dbReference>
<keyword evidence="12" id="KW-1185">Reference proteome</keyword>
<evidence type="ECO:0000256" key="7">
    <source>
        <dbReference type="ARBA" id="ARBA00022822"/>
    </source>
</evidence>
<dbReference type="PANTHER" id="PTHR22854:SF2">
    <property type="entry name" value="INDOLE-3-GLYCEROL-PHOSPHATE SYNTHASE"/>
    <property type="match status" value="1"/>
</dbReference>
<keyword evidence="7" id="KW-0822">Tryptophan biosynthesis</keyword>
<dbReference type="RefSeq" id="WP_051456954.1">
    <property type="nucleotide sequence ID" value="NZ_AODH01000030.1"/>
</dbReference>
<dbReference type="OrthoDB" id="9804217at2"/>
<dbReference type="EC" id="4.1.1.48" evidence="4"/>
<proteinExistence type="inferred from homology"/>
<sequence length="247" mass="26704">MMSILTEIIAKNSDRVKGYQSEQLHLSMANKAPFLTPTAPDFRLIAEIKRASPSKGIIDATVDVVAQAKRYEALGASAISVLCEPYYFKGDFSDLEAIRAAVQLPILCKDFITTTAHLLKAKSAGANIVLLIVAALTPTELATLYRFARALELDVLIEVHDEGELAVALKLNPRLIGINNRNLETFAVDLATTARLRALIPPTITVISESGMLNVPDIATIKATGVDGVLIGEGMMRDADALQVMFR</sequence>
<dbReference type="UniPathway" id="UPA00035">
    <property type="reaction ID" value="UER00043"/>
</dbReference>
<dbReference type="CDD" id="cd00331">
    <property type="entry name" value="IGPS"/>
    <property type="match status" value="1"/>
</dbReference>
<dbReference type="InterPro" id="IPR045186">
    <property type="entry name" value="Indole-3-glycerol_P_synth"/>
</dbReference>
<evidence type="ECO:0000256" key="3">
    <source>
        <dbReference type="ARBA" id="ARBA00008737"/>
    </source>
</evidence>
<dbReference type="InterPro" id="IPR013798">
    <property type="entry name" value="Indole-3-glycerol_P_synth_dom"/>
</dbReference>
<dbReference type="InterPro" id="IPR013785">
    <property type="entry name" value="Aldolase_TIM"/>
</dbReference>
<evidence type="ECO:0000259" key="10">
    <source>
        <dbReference type="Pfam" id="PF00218"/>
    </source>
</evidence>
<dbReference type="Proteomes" id="UP000019243">
    <property type="component" value="Unassembled WGS sequence"/>
</dbReference>
<dbReference type="Pfam" id="PF00218">
    <property type="entry name" value="IGPS"/>
    <property type="match status" value="1"/>
</dbReference>
<dbReference type="FunFam" id="3.20.20.70:FF:000024">
    <property type="entry name" value="Indole-3-glycerol phosphate synthase"/>
    <property type="match status" value="1"/>
</dbReference>
<dbReference type="STRING" id="1265861.BCAMP_07865"/>
<dbReference type="PROSITE" id="PS00614">
    <property type="entry name" value="IGPS"/>
    <property type="match status" value="1"/>
</dbReference>
<evidence type="ECO:0000256" key="4">
    <source>
        <dbReference type="ARBA" id="ARBA00012362"/>
    </source>
</evidence>
<dbReference type="EMBL" id="AODH01000030">
    <property type="protein sequence ID" value="EUJ39182.1"/>
    <property type="molecule type" value="Genomic_DNA"/>
</dbReference>
<dbReference type="SUPFAM" id="SSF51366">
    <property type="entry name" value="Ribulose-phoshate binding barrel"/>
    <property type="match status" value="1"/>
</dbReference>
<dbReference type="InterPro" id="IPR001468">
    <property type="entry name" value="Indole-3-GlycerolPSynthase_CS"/>
</dbReference>
<dbReference type="GO" id="GO:0000162">
    <property type="term" value="P:L-tryptophan biosynthetic process"/>
    <property type="evidence" value="ECO:0007669"/>
    <property type="project" value="UniProtKB-UniPathway"/>
</dbReference>
<dbReference type="GO" id="GO:0004640">
    <property type="term" value="F:phosphoribosylanthranilate isomerase activity"/>
    <property type="evidence" value="ECO:0007669"/>
    <property type="project" value="TreeGrafter"/>
</dbReference>
<comment type="caution">
    <text evidence="11">The sequence shown here is derived from an EMBL/GenBank/DDBJ whole genome shotgun (WGS) entry which is preliminary data.</text>
</comment>
<dbReference type="AlphaFoldDB" id="W7CQ27"/>
<keyword evidence="5" id="KW-0028">Amino-acid biosynthesis</keyword>
<name>W7CQ27_9LIST</name>
<dbReference type="InterPro" id="IPR011060">
    <property type="entry name" value="RibuloseP-bd_barrel"/>
</dbReference>
<organism evidence="11 12">
    <name type="scientific">Brochothrix campestris FSL F6-1037</name>
    <dbReference type="NCBI Taxonomy" id="1265861"/>
    <lineage>
        <taxon>Bacteria</taxon>
        <taxon>Bacillati</taxon>
        <taxon>Bacillota</taxon>
        <taxon>Bacilli</taxon>
        <taxon>Bacillales</taxon>
        <taxon>Listeriaceae</taxon>
        <taxon>Brochothrix</taxon>
    </lineage>
</organism>
<feature type="domain" description="Indole-3-glycerol phosphate synthase" evidence="10">
    <location>
        <begin position="36"/>
        <end position="241"/>
    </location>
</feature>
<comment type="pathway">
    <text evidence="2">Amino-acid biosynthesis; L-tryptophan biosynthesis; L-tryptophan from chorismate: step 4/5.</text>
</comment>